<dbReference type="InterPro" id="IPR052164">
    <property type="entry name" value="Anthracycline_SecMetBiosynth"/>
</dbReference>
<comment type="caution">
    <text evidence="2">The sequence shown here is derived from an EMBL/GenBank/DDBJ whole genome shotgun (WGS) entry which is preliminary data.</text>
</comment>
<dbReference type="InterPro" id="IPR029068">
    <property type="entry name" value="Glyas_Bleomycin-R_OHBP_Dase"/>
</dbReference>
<dbReference type="Pfam" id="PF18029">
    <property type="entry name" value="Glyoxalase_6"/>
    <property type="match status" value="1"/>
</dbReference>
<proteinExistence type="predicted"/>
<dbReference type="Proteomes" id="UP000266975">
    <property type="component" value="Unassembled WGS sequence"/>
</dbReference>
<dbReference type="InterPro" id="IPR004360">
    <property type="entry name" value="Glyas_Fos-R_dOase_dom"/>
</dbReference>
<dbReference type="Pfam" id="PF00903">
    <property type="entry name" value="Glyoxalase"/>
    <property type="match status" value="1"/>
</dbReference>
<dbReference type="CDD" id="cd07247">
    <property type="entry name" value="SgaA_N_like"/>
    <property type="match status" value="2"/>
</dbReference>
<gene>
    <name evidence="2" type="ORF">C5L39_10060</name>
</gene>
<accession>A0A3M8K520</accession>
<protein>
    <submittedName>
        <fullName evidence="2">Glyoxalase</fullName>
    </submittedName>
</protein>
<dbReference type="InterPro" id="IPR041581">
    <property type="entry name" value="Glyoxalase_6"/>
</dbReference>
<dbReference type="OrthoDB" id="9793039at2"/>
<sequence>MPAFEAIGGMPYWIDLTTSDARKSAHFYSELLGWEISGDDYRIARVQGLPVAGLIPQPADGSSFPDTWVTYFLADDIDAQVRQVVELGGRVLAEPTDVQLGRMAVLIDAAGAMFGLIEPAGEDAFVAAGEPGTPVWHELTATTGFDDAVDFYHSLLDWELVAMNAGEEFTYTTALAQGAAFAGIWKAEGNFPPQVPSFWQSYLGVLDMAAAVAKVPELGGEVIRDPWDSEFGLMCLISDSTGATVTLCEVEEPVEDIRESDPLEGFEF</sequence>
<evidence type="ECO:0000313" key="3">
    <source>
        <dbReference type="Proteomes" id="UP000266975"/>
    </source>
</evidence>
<name>A0A3M8K520_9CORY</name>
<reference evidence="2 3" key="1">
    <citation type="submission" date="2018-02" db="EMBL/GenBank/DDBJ databases">
        <title>Corynebacterium alimpuense sp. nov., a marine obligate actinomycete isolated from sediments of Valparaiso bay, Chile.</title>
        <authorList>
            <person name="Claverias F."/>
            <person name="Gonzales-Siles L."/>
            <person name="Salva-Serra F."/>
            <person name="Inganaes E."/>
            <person name="Molin K."/>
            <person name="Cumsille A."/>
            <person name="Undabarrena A."/>
            <person name="Couve E."/>
            <person name="Moore E.R.B."/>
            <person name="Gomila M."/>
            <person name="Camara B."/>
        </authorList>
    </citation>
    <scope>NUCLEOTIDE SEQUENCE [LARGE SCALE GENOMIC DNA]</scope>
    <source>
        <strain evidence="2 3">CCUG 69366</strain>
    </source>
</reference>
<dbReference type="Gene3D" id="3.10.180.10">
    <property type="entry name" value="2,3-Dihydroxybiphenyl 1,2-Dioxygenase, domain 1"/>
    <property type="match status" value="2"/>
</dbReference>
<keyword evidence="3" id="KW-1185">Reference proteome</keyword>
<dbReference type="AlphaFoldDB" id="A0A3M8K520"/>
<dbReference type="PROSITE" id="PS51819">
    <property type="entry name" value="VOC"/>
    <property type="match status" value="1"/>
</dbReference>
<dbReference type="InterPro" id="IPR037523">
    <property type="entry name" value="VOC_core"/>
</dbReference>
<feature type="domain" description="VOC" evidence="1">
    <location>
        <begin position="10"/>
        <end position="119"/>
    </location>
</feature>
<dbReference type="RefSeq" id="WP_123048775.1">
    <property type="nucleotide sequence ID" value="NZ_PTJO01000006.1"/>
</dbReference>
<dbReference type="EMBL" id="PTJO01000006">
    <property type="protein sequence ID" value="RNE48200.1"/>
    <property type="molecule type" value="Genomic_DNA"/>
</dbReference>
<organism evidence="2 3">
    <name type="scientific">Corynebacterium alimapuense</name>
    <dbReference type="NCBI Taxonomy" id="1576874"/>
    <lineage>
        <taxon>Bacteria</taxon>
        <taxon>Bacillati</taxon>
        <taxon>Actinomycetota</taxon>
        <taxon>Actinomycetes</taxon>
        <taxon>Mycobacteriales</taxon>
        <taxon>Corynebacteriaceae</taxon>
        <taxon>Corynebacterium</taxon>
    </lineage>
</organism>
<dbReference type="SUPFAM" id="SSF54593">
    <property type="entry name" value="Glyoxalase/Bleomycin resistance protein/Dihydroxybiphenyl dioxygenase"/>
    <property type="match status" value="2"/>
</dbReference>
<dbReference type="PANTHER" id="PTHR33993:SF14">
    <property type="entry name" value="GB|AAF24581.1"/>
    <property type="match status" value="1"/>
</dbReference>
<evidence type="ECO:0000313" key="2">
    <source>
        <dbReference type="EMBL" id="RNE48200.1"/>
    </source>
</evidence>
<dbReference type="PANTHER" id="PTHR33993">
    <property type="entry name" value="GLYOXALASE-RELATED"/>
    <property type="match status" value="1"/>
</dbReference>
<evidence type="ECO:0000259" key="1">
    <source>
        <dbReference type="PROSITE" id="PS51819"/>
    </source>
</evidence>